<sequence>MQIFLPMYRMCPFWPERFLGRSLLVILFQGAAKEKLELSGCIGHTGWPSTSAHSRARVQPPESRRQVETEHVPSCDQFAQLEQRLTDGHLPYTPLELVPGIGHCLSQASIISHFPLPETSHPQYLCHLALFNRILQWLQDLLLLKIGSKFP</sequence>
<proteinExistence type="predicted"/>
<organism evidence="1 2">
    <name type="scientific">Myotis myotis</name>
    <name type="common">Greater mouse-eared bat</name>
    <name type="synonym">Vespertilio myotis</name>
    <dbReference type="NCBI Taxonomy" id="51298"/>
    <lineage>
        <taxon>Eukaryota</taxon>
        <taxon>Metazoa</taxon>
        <taxon>Chordata</taxon>
        <taxon>Craniata</taxon>
        <taxon>Vertebrata</taxon>
        <taxon>Euteleostomi</taxon>
        <taxon>Mammalia</taxon>
        <taxon>Eutheria</taxon>
        <taxon>Laurasiatheria</taxon>
        <taxon>Chiroptera</taxon>
        <taxon>Yangochiroptera</taxon>
        <taxon>Vespertilionidae</taxon>
        <taxon>Myotis</taxon>
    </lineage>
</organism>
<reference evidence="1 2" key="1">
    <citation type="journal article" date="2020" name="Nature">
        <title>Six reference-quality genomes reveal evolution of bat adaptations.</title>
        <authorList>
            <person name="Jebb D."/>
            <person name="Huang Z."/>
            <person name="Pippel M."/>
            <person name="Hughes G.M."/>
            <person name="Lavrichenko K."/>
            <person name="Devanna P."/>
            <person name="Winkler S."/>
            <person name="Jermiin L.S."/>
            <person name="Skirmuntt E.C."/>
            <person name="Katzourakis A."/>
            <person name="Burkitt-Gray L."/>
            <person name="Ray D.A."/>
            <person name="Sullivan K.A.M."/>
            <person name="Roscito J.G."/>
            <person name="Kirilenko B.M."/>
            <person name="Davalos L.M."/>
            <person name="Corthals A.P."/>
            <person name="Power M.L."/>
            <person name="Jones G."/>
            <person name="Ransome R.D."/>
            <person name="Dechmann D.K.N."/>
            <person name="Locatelli A.G."/>
            <person name="Puechmaille S.J."/>
            <person name="Fedrigo O."/>
            <person name="Jarvis E.D."/>
            <person name="Hiller M."/>
            <person name="Vernes S.C."/>
            <person name="Myers E.W."/>
            <person name="Teeling E.C."/>
        </authorList>
    </citation>
    <scope>NUCLEOTIDE SEQUENCE [LARGE SCALE GENOMIC DNA]</scope>
    <source>
        <strain evidence="1">MMyoMyo1</strain>
        <tissue evidence="1">Flight muscle</tissue>
    </source>
</reference>
<protein>
    <submittedName>
        <fullName evidence="1">Uncharacterized protein</fullName>
    </submittedName>
</protein>
<name>A0A7J7SCF5_MYOMY</name>
<accession>A0A7J7SCF5</accession>
<dbReference type="Proteomes" id="UP000527355">
    <property type="component" value="Unassembled WGS sequence"/>
</dbReference>
<evidence type="ECO:0000313" key="1">
    <source>
        <dbReference type="EMBL" id="KAF6285905.1"/>
    </source>
</evidence>
<evidence type="ECO:0000313" key="2">
    <source>
        <dbReference type="Proteomes" id="UP000527355"/>
    </source>
</evidence>
<dbReference type="EMBL" id="JABWUV010000019">
    <property type="protein sequence ID" value="KAF6285905.1"/>
    <property type="molecule type" value="Genomic_DNA"/>
</dbReference>
<gene>
    <name evidence="1" type="ORF">mMyoMyo1_009468</name>
</gene>
<keyword evidence="2" id="KW-1185">Reference proteome</keyword>
<comment type="caution">
    <text evidence="1">The sequence shown here is derived from an EMBL/GenBank/DDBJ whole genome shotgun (WGS) entry which is preliminary data.</text>
</comment>
<dbReference type="AlphaFoldDB" id="A0A7J7SCF5"/>